<feature type="transmembrane region" description="Helical" evidence="2">
    <location>
        <begin position="30"/>
        <end position="52"/>
    </location>
</feature>
<sequence length="78" mass="8115">MDETGNKEESVTHVTTTDARSGSRTRVTRNILAVSLLLIVILLAVAVGFGFFETGRSGADNVNVDNGAQQSGHPSNGG</sequence>
<organism evidence="3 4">
    <name type="scientific">Sphingomonas bisphenolicum</name>
    <dbReference type="NCBI Taxonomy" id="296544"/>
    <lineage>
        <taxon>Bacteria</taxon>
        <taxon>Pseudomonadati</taxon>
        <taxon>Pseudomonadota</taxon>
        <taxon>Alphaproteobacteria</taxon>
        <taxon>Sphingomonadales</taxon>
        <taxon>Sphingomonadaceae</taxon>
        <taxon>Sphingomonas</taxon>
    </lineage>
</organism>
<name>A0ABM7G2X9_9SPHN</name>
<keyword evidence="2" id="KW-0472">Membrane</keyword>
<feature type="compositionally biased region" description="Polar residues" evidence="1">
    <location>
        <begin position="12"/>
        <end position="23"/>
    </location>
</feature>
<evidence type="ECO:0000313" key="3">
    <source>
        <dbReference type="EMBL" id="BBF71637.1"/>
    </source>
</evidence>
<dbReference type="EMBL" id="AP018818">
    <property type="protein sequence ID" value="BBF71637.1"/>
    <property type="molecule type" value="Genomic_DNA"/>
</dbReference>
<keyword evidence="4" id="KW-1185">Reference proteome</keyword>
<keyword evidence="2" id="KW-0812">Transmembrane</keyword>
<proteinExistence type="predicted"/>
<evidence type="ECO:0000256" key="1">
    <source>
        <dbReference type="SAM" id="MobiDB-lite"/>
    </source>
</evidence>
<dbReference type="RefSeq" id="WP_261937275.1">
    <property type="nucleotide sequence ID" value="NZ_AP018818.1"/>
</dbReference>
<evidence type="ECO:0000256" key="2">
    <source>
        <dbReference type="SAM" id="Phobius"/>
    </source>
</evidence>
<feature type="region of interest" description="Disordered" evidence="1">
    <location>
        <begin position="1"/>
        <end position="23"/>
    </location>
</feature>
<reference evidence="3" key="1">
    <citation type="submission" date="2018-07" db="EMBL/GenBank/DDBJ databases">
        <title>Complete genome sequence of Sphingomonas bisphenolicum strain AO1, a bisphenol A degradative bacterium isolated from Japanese farm field.</title>
        <authorList>
            <person name="Murakami M."/>
            <person name="Koh M."/>
            <person name="Koba S."/>
            <person name="Matsumura Y."/>
        </authorList>
    </citation>
    <scope>NUCLEOTIDE SEQUENCE</scope>
    <source>
        <strain evidence="3">AO1</strain>
    </source>
</reference>
<accession>A0ABM7G2X9</accession>
<evidence type="ECO:0000313" key="4">
    <source>
        <dbReference type="Proteomes" id="UP001059971"/>
    </source>
</evidence>
<gene>
    <name evidence="3" type="ORF">SBA_ch2_1700</name>
</gene>
<dbReference type="Proteomes" id="UP001059971">
    <property type="component" value="Chromosome 2"/>
</dbReference>
<feature type="compositionally biased region" description="Basic and acidic residues" evidence="1">
    <location>
        <begin position="1"/>
        <end position="11"/>
    </location>
</feature>
<protein>
    <submittedName>
        <fullName evidence="3">Uncharacterized protein</fullName>
    </submittedName>
</protein>
<keyword evidence="2" id="KW-1133">Transmembrane helix</keyword>